<reference evidence="11" key="1">
    <citation type="journal article" date="2018" name="Nat. Plants">
        <title>Whole-genome landscape of Medicago truncatula symbiotic genes.</title>
        <authorList>
            <person name="Pecrix Y."/>
            <person name="Staton S.E."/>
            <person name="Sallet E."/>
            <person name="Lelandais-Briere C."/>
            <person name="Moreau S."/>
            <person name="Carrere S."/>
            <person name="Blein T."/>
            <person name="Jardinaud M.F."/>
            <person name="Latrasse D."/>
            <person name="Zouine M."/>
            <person name="Zahm M."/>
            <person name="Kreplak J."/>
            <person name="Mayjonade B."/>
            <person name="Satge C."/>
            <person name="Perez M."/>
            <person name="Cauet S."/>
            <person name="Marande W."/>
            <person name="Chantry-Darmon C."/>
            <person name="Lopez-Roques C."/>
            <person name="Bouchez O."/>
            <person name="Berard A."/>
            <person name="Debelle F."/>
            <person name="Munos S."/>
            <person name="Bendahmane A."/>
            <person name="Berges H."/>
            <person name="Niebel A."/>
            <person name="Buitink J."/>
            <person name="Frugier F."/>
            <person name="Benhamed M."/>
            <person name="Crespi M."/>
            <person name="Gouzy J."/>
            <person name="Gamas P."/>
        </authorList>
    </citation>
    <scope>NUCLEOTIDE SEQUENCE [LARGE SCALE GENOMIC DNA]</scope>
    <source>
        <strain evidence="11">cv. Jemalong A17</strain>
    </source>
</reference>
<evidence type="ECO:0000256" key="3">
    <source>
        <dbReference type="ARBA" id="ARBA00022454"/>
    </source>
</evidence>
<organism evidence="10 11">
    <name type="scientific">Medicago truncatula</name>
    <name type="common">Barrel medic</name>
    <name type="synonym">Medicago tribuloides</name>
    <dbReference type="NCBI Taxonomy" id="3880"/>
    <lineage>
        <taxon>Eukaryota</taxon>
        <taxon>Viridiplantae</taxon>
        <taxon>Streptophyta</taxon>
        <taxon>Embryophyta</taxon>
        <taxon>Tracheophyta</taxon>
        <taxon>Spermatophyta</taxon>
        <taxon>Magnoliopsida</taxon>
        <taxon>eudicotyledons</taxon>
        <taxon>Gunneridae</taxon>
        <taxon>Pentapetalae</taxon>
        <taxon>rosids</taxon>
        <taxon>fabids</taxon>
        <taxon>Fabales</taxon>
        <taxon>Fabaceae</taxon>
        <taxon>Papilionoideae</taxon>
        <taxon>50 kb inversion clade</taxon>
        <taxon>NPAAA clade</taxon>
        <taxon>Hologalegina</taxon>
        <taxon>IRL clade</taxon>
        <taxon>Trifolieae</taxon>
        <taxon>Medicago</taxon>
    </lineage>
</organism>
<proteinExistence type="inferred from homology"/>
<dbReference type="EMBL" id="PSQE01000003">
    <property type="protein sequence ID" value="RHN68114.1"/>
    <property type="molecule type" value="Genomic_DNA"/>
</dbReference>
<dbReference type="AlphaFoldDB" id="A0A396IUR9"/>
<comment type="similarity">
    <text evidence="2">Belongs to the CND3 (condensin subunit 3) family.</text>
</comment>
<evidence type="ECO:0000256" key="5">
    <source>
        <dbReference type="ARBA" id="ARBA00022776"/>
    </source>
</evidence>
<feature type="compositionally biased region" description="Polar residues" evidence="8">
    <location>
        <begin position="1030"/>
        <end position="1049"/>
    </location>
</feature>
<evidence type="ECO:0000313" key="11">
    <source>
        <dbReference type="Proteomes" id="UP000265566"/>
    </source>
</evidence>
<evidence type="ECO:0000256" key="6">
    <source>
        <dbReference type="ARBA" id="ARBA00023067"/>
    </source>
</evidence>
<dbReference type="Pfam" id="PF12719">
    <property type="entry name" value="Cnd3"/>
    <property type="match status" value="1"/>
</dbReference>
<name>A0A396IUR9_MEDTR</name>
<evidence type="ECO:0000256" key="2">
    <source>
        <dbReference type="ARBA" id="ARBA00006533"/>
    </source>
</evidence>
<feature type="region of interest" description="Disordered" evidence="8">
    <location>
        <begin position="1001"/>
        <end position="1091"/>
    </location>
</feature>
<comment type="caution">
    <text evidence="10">The sequence shown here is derived from an EMBL/GenBank/DDBJ whole genome shotgun (WGS) entry which is preliminary data.</text>
</comment>
<evidence type="ECO:0000256" key="7">
    <source>
        <dbReference type="ARBA" id="ARBA00023306"/>
    </source>
</evidence>
<evidence type="ECO:0000256" key="1">
    <source>
        <dbReference type="ARBA" id="ARBA00004286"/>
    </source>
</evidence>
<evidence type="ECO:0000259" key="9">
    <source>
        <dbReference type="Pfam" id="PF12719"/>
    </source>
</evidence>
<evidence type="ECO:0000256" key="4">
    <source>
        <dbReference type="ARBA" id="ARBA00022618"/>
    </source>
</evidence>
<keyword evidence="5" id="KW-0498">Mitosis</keyword>
<feature type="domain" description="Nuclear condensin complex subunit 3 C-terminal" evidence="9">
    <location>
        <begin position="572"/>
        <end position="922"/>
    </location>
</feature>
<protein>
    <submittedName>
        <fullName evidence="10">Putative nuclear condensin complex subunit 3 domain-containing protein</fullName>
    </submittedName>
</protein>
<dbReference type="InterPro" id="IPR025977">
    <property type="entry name" value="Cnd3_C"/>
</dbReference>
<dbReference type="Gene3D" id="1.25.10.10">
    <property type="entry name" value="Leucine-rich Repeat Variant"/>
    <property type="match status" value="1"/>
</dbReference>
<accession>A0A396IUR9</accession>
<dbReference type="GO" id="GO:0007076">
    <property type="term" value="P:mitotic chromosome condensation"/>
    <property type="evidence" value="ECO:0007669"/>
    <property type="project" value="InterPro"/>
</dbReference>
<feature type="compositionally biased region" description="Acidic residues" evidence="8">
    <location>
        <begin position="1067"/>
        <end position="1091"/>
    </location>
</feature>
<dbReference type="Proteomes" id="UP000265566">
    <property type="component" value="Chromosome 3"/>
</dbReference>
<dbReference type="PANTHER" id="PTHR14418:SF5">
    <property type="entry name" value="CONDENSIN COMPLEX SUBUNIT 3"/>
    <property type="match status" value="1"/>
</dbReference>
<dbReference type="InterPro" id="IPR011989">
    <property type="entry name" value="ARM-like"/>
</dbReference>
<keyword evidence="6" id="KW-0226">DNA condensation</keyword>
<evidence type="ECO:0000313" key="10">
    <source>
        <dbReference type="EMBL" id="RHN68114.1"/>
    </source>
</evidence>
<dbReference type="GO" id="GO:0051301">
    <property type="term" value="P:cell division"/>
    <property type="evidence" value="ECO:0007669"/>
    <property type="project" value="UniProtKB-KW"/>
</dbReference>
<dbReference type="InterPro" id="IPR027165">
    <property type="entry name" value="CND3"/>
</dbReference>
<keyword evidence="3" id="KW-0158">Chromosome</keyword>
<dbReference type="InterPro" id="IPR016024">
    <property type="entry name" value="ARM-type_fold"/>
</dbReference>
<dbReference type="Gramene" id="rna16414">
    <property type="protein sequence ID" value="RHN68114.1"/>
    <property type="gene ID" value="gene16414"/>
</dbReference>
<sequence>MLQPTTHTLKPKTIKQPPAQNSNLKKITISIQTHFFLHALSSSPLTMEDTNTDHENRLSQKIASILDEIRISYATHNRKLKELSLLRSKSTSPSHFFSAFSKSLIPLFNFHRRLASADRVVSFVSSFTAARNSADAEVCDEFLDHFLHFLLVAATAADKTVRFRACQIVSEIILRLPDDAEVSNDLWDEVIECMKVRVRDKIHVVRTFAVRALARFVNDSSNVDILDLFLEMLPLEQNADVRKMIVLSLPPSSATSQVIIDCTLDVSESVRKAAYCVLANKFPLQSLSIKLRTIILRRGLADRSAGVSKECFKLLKDEWLIKCCNGDPLELLKYLDVETYESVSESVMEALLKAGLVKLKNGASIQQHITSNSDTAEGEGVHCPPSIILMEAEAALYWRTVCKHLQSEAHALGSDAAATAGTEAEVYAAEASDKNDLLEKILPASVDEYIELVRAHIVAGPNHRFACRQLLLLGAMFDFSDTSYRKAASVFLQELMSKPPEHEVDNEGNVVVIGDGLSFGGDTDWAEAIAKLAKKVHAAPGEFEEIVLAIIEKLAQPCRERTADCVQWIHTLSLIGLLLKNAASMRFLQGKAIEPEELLQSLLLPGVKQSHLDVQRIAVRCLGLFGLLERKPNAELLKQLRTSYIKGPHLISIEAGKALIDLVMWHGPQEVDRVLSHDIPSQVNCDKKCFVPVNFSDSEGDSNSNVDILDLLYGGFENEDWANPLTSNEDECIYAVLGEGFAKILLLSDNYPSISASLHPVLLSKLIYLYFSDVSENMHRWLKQCLSVFFEHYPCLSTNHKRCILKAFIPAMRSMWPGIFGNSGGSPFMVSQMRKRAVQASRFMLQMVQIPLFVKETEAVSENSGTEHPQVIDSIAEVPFECGEEGLALRIAIEVTSFHSKKVAAEKAYVSALCKILVSLHFRLSEQGPIKIMRKLLCRMAECVSSEKDLVKELKRMADHLMTIDRQQDQELLQDEVNLILGKLELDFNLDLDVSVAMPQTPAAQPTRATRARRRVRIEEDSSDDEEDSQPSVVPTPVNTVKGRSQRASKTAAMNKMSSAIRSPIIDEFEEQEEEEEEASNLTSEDSEESD</sequence>
<feature type="region of interest" description="Disordered" evidence="8">
    <location>
        <begin position="1"/>
        <end position="21"/>
    </location>
</feature>
<comment type="subcellular location">
    <subcellularLocation>
        <location evidence="1">Chromosome</location>
    </subcellularLocation>
</comment>
<keyword evidence="7" id="KW-0131">Cell cycle</keyword>
<dbReference type="GO" id="GO:0000796">
    <property type="term" value="C:condensin complex"/>
    <property type="evidence" value="ECO:0007669"/>
    <property type="project" value="InterPro"/>
</dbReference>
<keyword evidence="4" id="KW-0132">Cell division</keyword>
<gene>
    <name evidence="10" type="ORF">MtrunA17_Chr3g0110271</name>
</gene>
<dbReference type="PANTHER" id="PTHR14418">
    <property type="entry name" value="CONDENSIN COMPLEX SUBUNIT 3-RELATED"/>
    <property type="match status" value="1"/>
</dbReference>
<dbReference type="SUPFAM" id="SSF48371">
    <property type="entry name" value="ARM repeat"/>
    <property type="match status" value="1"/>
</dbReference>
<evidence type="ECO:0000256" key="8">
    <source>
        <dbReference type="SAM" id="MobiDB-lite"/>
    </source>
</evidence>